<accession>A0A918GSK2</accession>
<dbReference type="SUPFAM" id="SSF55073">
    <property type="entry name" value="Nucleotide cyclase"/>
    <property type="match status" value="1"/>
</dbReference>
<dbReference type="InterPro" id="IPR043128">
    <property type="entry name" value="Rev_trsase/Diguanyl_cyclase"/>
</dbReference>
<name>A0A918GSK2_9PSEU</name>
<evidence type="ECO:0000256" key="1">
    <source>
        <dbReference type="SAM" id="MobiDB-lite"/>
    </source>
</evidence>
<feature type="region of interest" description="Disordered" evidence="1">
    <location>
        <begin position="202"/>
        <end position="236"/>
    </location>
</feature>
<dbReference type="SUPFAM" id="SSF46785">
    <property type="entry name" value="Winged helix' DNA-binding domain"/>
    <property type="match status" value="1"/>
</dbReference>
<evidence type="ECO:0000313" key="3">
    <source>
        <dbReference type="EMBL" id="GGS59407.1"/>
    </source>
</evidence>
<feature type="compositionally biased region" description="Polar residues" evidence="1">
    <location>
        <begin position="1"/>
        <end position="11"/>
    </location>
</feature>
<proteinExistence type="predicted"/>
<dbReference type="AlphaFoldDB" id="A0A918GSK2"/>
<reference evidence="3" key="1">
    <citation type="journal article" date="2014" name="Int. J. Syst. Evol. Microbiol.">
        <title>Complete genome sequence of Corynebacterium casei LMG S-19264T (=DSM 44701T), isolated from a smear-ripened cheese.</title>
        <authorList>
            <consortium name="US DOE Joint Genome Institute (JGI-PGF)"/>
            <person name="Walter F."/>
            <person name="Albersmeier A."/>
            <person name="Kalinowski J."/>
            <person name="Ruckert C."/>
        </authorList>
    </citation>
    <scope>NUCLEOTIDE SEQUENCE</scope>
    <source>
        <strain evidence="3">JCM 3276</strain>
    </source>
</reference>
<dbReference type="InterPro" id="IPR000160">
    <property type="entry name" value="GGDEF_dom"/>
</dbReference>
<reference evidence="3" key="2">
    <citation type="submission" date="2020-09" db="EMBL/GenBank/DDBJ databases">
        <authorList>
            <person name="Sun Q."/>
            <person name="Ohkuma M."/>
        </authorList>
    </citation>
    <scope>NUCLEOTIDE SEQUENCE</scope>
    <source>
        <strain evidence="3">JCM 3276</strain>
    </source>
</reference>
<dbReference type="PROSITE" id="PS50887">
    <property type="entry name" value="GGDEF"/>
    <property type="match status" value="1"/>
</dbReference>
<dbReference type="NCBIfam" id="TIGR00254">
    <property type="entry name" value="GGDEF"/>
    <property type="match status" value="1"/>
</dbReference>
<dbReference type="CDD" id="cd01949">
    <property type="entry name" value="GGDEF"/>
    <property type="match status" value="1"/>
</dbReference>
<keyword evidence="4" id="KW-1185">Reference proteome</keyword>
<feature type="domain" description="GGDEF" evidence="2">
    <location>
        <begin position="61"/>
        <end position="201"/>
    </location>
</feature>
<protein>
    <recommendedName>
        <fullName evidence="2">GGDEF domain-containing protein</fullName>
    </recommendedName>
</protein>
<dbReference type="PANTHER" id="PTHR45138:SF9">
    <property type="entry name" value="DIGUANYLATE CYCLASE DGCM-RELATED"/>
    <property type="match status" value="1"/>
</dbReference>
<dbReference type="InterPro" id="IPR036388">
    <property type="entry name" value="WH-like_DNA-bd_sf"/>
</dbReference>
<sequence length="378" mass="41095">MTTAPTAQTSGRPREALPRQCSSCGQPRGSWGRDRLTGLLDRWGWDIHVPRALEDARRRQRPVSLLVLDLDRFKRVNDEYGHPAGDAVLWATAHVLRTAVRGSDLVGRLGGDEFVVLVPGADTEQALGVARRISAGIAAIVVDAPVASGGTTAIRSFTVSIGVAVHAATDPTSIETLLLEADTALRHAKHAGRNTTCIGAEVLEPADERSGERDHQPAPVRRDGNPALETSSTTTDRTALVQEPAYWHGLYEVLQLLKGEWVPAILATLINGPRHFTEILSTIHDTTIGQPDSGRWLHDSILGRTLRRMEDKDLVTRHEEPNRFPKSTVYELTPLASVLLTTLAPAVRCVSTRNRQEGELSDRATTCCGDSLPLRAAV</sequence>
<dbReference type="GO" id="GO:0005886">
    <property type="term" value="C:plasma membrane"/>
    <property type="evidence" value="ECO:0007669"/>
    <property type="project" value="TreeGrafter"/>
</dbReference>
<dbReference type="InterPro" id="IPR036390">
    <property type="entry name" value="WH_DNA-bd_sf"/>
</dbReference>
<dbReference type="GO" id="GO:0043709">
    <property type="term" value="P:cell adhesion involved in single-species biofilm formation"/>
    <property type="evidence" value="ECO:0007669"/>
    <property type="project" value="TreeGrafter"/>
</dbReference>
<organism evidence="3 4">
    <name type="scientific">Actinokineospora fastidiosa</name>
    <dbReference type="NCBI Taxonomy" id="1816"/>
    <lineage>
        <taxon>Bacteria</taxon>
        <taxon>Bacillati</taxon>
        <taxon>Actinomycetota</taxon>
        <taxon>Actinomycetes</taxon>
        <taxon>Pseudonocardiales</taxon>
        <taxon>Pseudonocardiaceae</taxon>
        <taxon>Actinokineospora</taxon>
    </lineage>
</organism>
<dbReference type="PANTHER" id="PTHR45138">
    <property type="entry name" value="REGULATORY COMPONENTS OF SENSORY TRANSDUCTION SYSTEM"/>
    <property type="match status" value="1"/>
</dbReference>
<evidence type="ECO:0000313" key="4">
    <source>
        <dbReference type="Proteomes" id="UP000660680"/>
    </source>
</evidence>
<dbReference type="InterPro" id="IPR050469">
    <property type="entry name" value="Diguanylate_Cyclase"/>
</dbReference>
<dbReference type="FunFam" id="3.30.70.270:FF:000001">
    <property type="entry name" value="Diguanylate cyclase domain protein"/>
    <property type="match status" value="1"/>
</dbReference>
<dbReference type="Gene3D" id="1.10.10.10">
    <property type="entry name" value="Winged helix-like DNA-binding domain superfamily/Winged helix DNA-binding domain"/>
    <property type="match status" value="1"/>
</dbReference>
<dbReference type="RefSeq" id="WP_189214259.1">
    <property type="nucleotide sequence ID" value="NZ_BMRB01000011.1"/>
</dbReference>
<comment type="caution">
    <text evidence="3">The sequence shown here is derived from an EMBL/GenBank/DDBJ whole genome shotgun (WGS) entry which is preliminary data.</text>
</comment>
<dbReference type="InterPro" id="IPR029787">
    <property type="entry name" value="Nucleotide_cyclase"/>
</dbReference>
<dbReference type="Pfam" id="PF00990">
    <property type="entry name" value="GGDEF"/>
    <property type="match status" value="1"/>
</dbReference>
<gene>
    <name evidence="3" type="ORF">GCM10010171_62940</name>
</gene>
<evidence type="ECO:0000259" key="2">
    <source>
        <dbReference type="PROSITE" id="PS50887"/>
    </source>
</evidence>
<dbReference type="GO" id="GO:1902201">
    <property type="term" value="P:negative regulation of bacterial-type flagellum-dependent cell motility"/>
    <property type="evidence" value="ECO:0007669"/>
    <property type="project" value="TreeGrafter"/>
</dbReference>
<dbReference type="Proteomes" id="UP000660680">
    <property type="component" value="Unassembled WGS sequence"/>
</dbReference>
<dbReference type="GO" id="GO:0052621">
    <property type="term" value="F:diguanylate cyclase activity"/>
    <property type="evidence" value="ECO:0007669"/>
    <property type="project" value="TreeGrafter"/>
</dbReference>
<feature type="region of interest" description="Disordered" evidence="1">
    <location>
        <begin position="1"/>
        <end position="28"/>
    </location>
</feature>
<dbReference type="EMBL" id="BMRB01000011">
    <property type="protein sequence ID" value="GGS59407.1"/>
    <property type="molecule type" value="Genomic_DNA"/>
</dbReference>
<dbReference type="Gene3D" id="3.30.70.270">
    <property type="match status" value="1"/>
</dbReference>
<feature type="compositionally biased region" description="Basic and acidic residues" evidence="1">
    <location>
        <begin position="206"/>
        <end position="224"/>
    </location>
</feature>
<dbReference type="SMART" id="SM00267">
    <property type="entry name" value="GGDEF"/>
    <property type="match status" value="1"/>
</dbReference>